<dbReference type="Gene3D" id="3.80.10.10">
    <property type="entry name" value="Ribonuclease Inhibitor"/>
    <property type="match status" value="1"/>
</dbReference>
<dbReference type="OrthoDB" id="2307203at2759"/>
<accession>A0A015IS42</accession>
<evidence type="ECO:0000313" key="1">
    <source>
        <dbReference type="EMBL" id="EXX60022.1"/>
    </source>
</evidence>
<proteinExistence type="predicted"/>
<reference evidence="1 2" key="1">
    <citation type="submission" date="2014-02" db="EMBL/GenBank/DDBJ databases">
        <title>Single nucleus genome sequencing reveals high similarity among nuclei of an endomycorrhizal fungus.</title>
        <authorList>
            <person name="Lin K."/>
            <person name="Geurts R."/>
            <person name="Zhang Z."/>
            <person name="Limpens E."/>
            <person name="Saunders D.G."/>
            <person name="Mu D."/>
            <person name="Pang E."/>
            <person name="Cao H."/>
            <person name="Cha H."/>
            <person name="Lin T."/>
            <person name="Zhou Q."/>
            <person name="Shang Y."/>
            <person name="Li Y."/>
            <person name="Ivanov S."/>
            <person name="Sharma T."/>
            <person name="Velzen R.V."/>
            <person name="Ruijter N.D."/>
            <person name="Aanen D.K."/>
            <person name="Win J."/>
            <person name="Kamoun S."/>
            <person name="Bisseling T."/>
            <person name="Huang S."/>
        </authorList>
    </citation>
    <scope>NUCLEOTIDE SEQUENCE [LARGE SCALE GENOMIC DNA]</scope>
    <source>
        <strain evidence="2">DAOM197198w</strain>
    </source>
</reference>
<keyword evidence="2" id="KW-1185">Reference proteome</keyword>
<organism evidence="1 2">
    <name type="scientific">Rhizophagus irregularis (strain DAOM 197198w)</name>
    <name type="common">Glomus intraradices</name>
    <dbReference type="NCBI Taxonomy" id="1432141"/>
    <lineage>
        <taxon>Eukaryota</taxon>
        <taxon>Fungi</taxon>
        <taxon>Fungi incertae sedis</taxon>
        <taxon>Mucoromycota</taxon>
        <taxon>Glomeromycotina</taxon>
        <taxon>Glomeromycetes</taxon>
        <taxon>Glomerales</taxon>
        <taxon>Glomeraceae</taxon>
        <taxon>Rhizophagus</taxon>
    </lineage>
</organism>
<dbReference type="HOGENOM" id="CLU_028913_1_1_1"/>
<dbReference type="InterPro" id="IPR032675">
    <property type="entry name" value="LRR_dom_sf"/>
</dbReference>
<dbReference type="Proteomes" id="UP000022910">
    <property type="component" value="Unassembled WGS sequence"/>
</dbReference>
<evidence type="ECO:0000313" key="2">
    <source>
        <dbReference type="Proteomes" id="UP000022910"/>
    </source>
</evidence>
<dbReference type="SUPFAM" id="SSF52047">
    <property type="entry name" value="RNI-like"/>
    <property type="match status" value="1"/>
</dbReference>
<name>A0A015IS42_RHIIW</name>
<evidence type="ECO:0008006" key="3">
    <source>
        <dbReference type="Google" id="ProtNLM"/>
    </source>
</evidence>
<dbReference type="AlphaFoldDB" id="A0A015IS42"/>
<gene>
    <name evidence="1" type="ORF">RirG_183710</name>
</gene>
<comment type="caution">
    <text evidence="1">The sequence shown here is derived from an EMBL/GenBank/DDBJ whole genome shotgun (WGS) entry which is preliminary data.</text>
</comment>
<sequence length="477" mass="56335">MPNLNGDILYLIFKELELNEVFHSCSLVNKTWCRIIIPTLWKEPWKYIKRRKEKSFLSVIISHLSDKTRNDLIQKIDSDILKKSYKKPSFNYIIYCRNLNLIEIERIINVLFEKQPDNSIIKNTIVELFINGNTKFTRLNIPHKFDIKLHLISGAERCFSDLQFLKCNTSVDDKILTGLMRICKSIKEIQLSIEADNNKYGIIKLIENSEKLCNIDLTNNCNNHSKFDKPFCEALENSLTKHVNSLQCFTIHKYPITNISSFVNLKRLELNNRFHYMSWDCMKNLSLPLLQILKAEYVPTNVLENLIKNTNRSLIEININGGFTNVNDNKIIIQVIYQNCPKLKYLKLLFRNDNIPELEKLLIKCKDLNGLYINFDIDDERISWIYLFNILTISSPNNLFKFKFFRFNEKPSSAFLELFFENWKGRHPILLHLPKINIIGYTNSLKKYQSEGIIKKYDIVSDETTFEDFEWTRKCFC</sequence>
<protein>
    <recommendedName>
        <fullName evidence="3">F-box domain-containing protein</fullName>
    </recommendedName>
</protein>
<dbReference type="EMBL" id="JEMT01026080">
    <property type="protein sequence ID" value="EXX60022.1"/>
    <property type="molecule type" value="Genomic_DNA"/>
</dbReference>